<dbReference type="STRING" id="1095630.A0A2J6T8L2"/>
<feature type="repeat" description="ANK" evidence="3">
    <location>
        <begin position="140"/>
        <end position="173"/>
    </location>
</feature>
<feature type="repeat" description="ANK" evidence="3">
    <location>
        <begin position="751"/>
        <end position="787"/>
    </location>
</feature>
<dbReference type="InterPro" id="IPR036770">
    <property type="entry name" value="Ankyrin_rpt-contain_sf"/>
</dbReference>
<dbReference type="OrthoDB" id="21416at2759"/>
<keyword evidence="1" id="KW-0677">Repeat</keyword>
<dbReference type="PROSITE" id="PS50088">
    <property type="entry name" value="ANK_REPEAT"/>
    <property type="match status" value="5"/>
</dbReference>
<dbReference type="AlphaFoldDB" id="A0A2J6T8L2"/>
<dbReference type="Gene3D" id="1.25.40.20">
    <property type="entry name" value="Ankyrin repeat-containing domain"/>
    <property type="match status" value="6"/>
</dbReference>
<proteinExistence type="predicted"/>
<protein>
    <submittedName>
        <fullName evidence="4">Ankyrin</fullName>
    </submittedName>
</protein>
<dbReference type="InterPro" id="IPR002110">
    <property type="entry name" value="Ankyrin_rpt"/>
</dbReference>
<dbReference type="Pfam" id="PF00023">
    <property type="entry name" value="Ank"/>
    <property type="match status" value="1"/>
</dbReference>
<evidence type="ECO:0000256" key="1">
    <source>
        <dbReference type="ARBA" id="ARBA00022737"/>
    </source>
</evidence>
<feature type="repeat" description="ANK" evidence="3">
    <location>
        <begin position="927"/>
        <end position="961"/>
    </location>
</feature>
<dbReference type="GeneID" id="36594959"/>
<dbReference type="PRINTS" id="PR01415">
    <property type="entry name" value="ANKYRIN"/>
</dbReference>
<dbReference type="SMART" id="SM00248">
    <property type="entry name" value="ANK"/>
    <property type="match status" value="10"/>
</dbReference>
<dbReference type="EMBL" id="KZ613816">
    <property type="protein sequence ID" value="PMD59369.1"/>
    <property type="molecule type" value="Genomic_DNA"/>
</dbReference>
<evidence type="ECO:0000313" key="5">
    <source>
        <dbReference type="Proteomes" id="UP000235371"/>
    </source>
</evidence>
<evidence type="ECO:0000313" key="4">
    <source>
        <dbReference type="EMBL" id="PMD59369.1"/>
    </source>
</evidence>
<accession>A0A2J6T8L2</accession>
<gene>
    <name evidence="4" type="ORF">K444DRAFT_663801</name>
</gene>
<dbReference type="InParanoid" id="A0A2J6T8L2"/>
<evidence type="ECO:0000256" key="3">
    <source>
        <dbReference type="PROSITE-ProRule" id="PRU00023"/>
    </source>
</evidence>
<dbReference type="Pfam" id="PF12796">
    <property type="entry name" value="Ank_2"/>
    <property type="match status" value="3"/>
</dbReference>
<dbReference type="SUPFAM" id="SSF48403">
    <property type="entry name" value="Ankyrin repeat"/>
    <property type="match status" value="4"/>
</dbReference>
<name>A0A2J6T8L2_9HELO</name>
<dbReference type="Proteomes" id="UP000235371">
    <property type="component" value="Unassembled WGS sequence"/>
</dbReference>
<dbReference type="PROSITE" id="PS50297">
    <property type="entry name" value="ANK_REP_REGION"/>
    <property type="match status" value="3"/>
</dbReference>
<dbReference type="RefSeq" id="XP_024736273.1">
    <property type="nucleotide sequence ID" value="XM_024886882.1"/>
</dbReference>
<dbReference type="PANTHER" id="PTHR24126">
    <property type="entry name" value="ANKYRIN REPEAT, PH AND SEC7 DOMAIN CONTAINING PROTEIN SECG-RELATED"/>
    <property type="match status" value="1"/>
</dbReference>
<organism evidence="4 5">
    <name type="scientific">Hyaloscypha bicolor E</name>
    <dbReference type="NCBI Taxonomy" id="1095630"/>
    <lineage>
        <taxon>Eukaryota</taxon>
        <taxon>Fungi</taxon>
        <taxon>Dikarya</taxon>
        <taxon>Ascomycota</taxon>
        <taxon>Pezizomycotina</taxon>
        <taxon>Leotiomycetes</taxon>
        <taxon>Helotiales</taxon>
        <taxon>Hyaloscyphaceae</taxon>
        <taxon>Hyaloscypha</taxon>
        <taxon>Hyaloscypha bicolor</taxon>
    </lineage>
</organism>
<feature type="repeat" description="ANK" evidence="3">
    <location>
        <begin position="1"/>
        <end position="30"/>
    </location>
</feature>
<evidence type="ECO:0000256" key="2">
    <source>
        <dbReference type="ARBA" id="ARBA00023043"/>
    </source>
</evidence>
<feature type="repeat" description="ANK" evidence="3">
    <location>
        <begin position="407"/>
        <end position="439"/>
    </location>
</feature>
<keyword evidence="5" id="KW-1185">Reference proteome</keyword>
<dbReference type="PANTHER" id="PTHR24126:SF14">
    <property type="entry name" value="ANK_REP_REGION DOMAIN-CONTAINING PROTEIN"/>
    <property type="match status" value="1"/>
</dbReference>
<sequence length="1119" mass="123904">MPLIIASREKWPEAVHVLLEAGANISARSENVAKLEHGMGFVAFDRKRRRTQNSCGKTALEAWTEPCTSSVQDSDALLENMDAVATLLIRAGCDVDVRSADGSTPLSRWSAQSQAQPGAIERFVSILLEHGADPRATAEGGHTPLHMMRGHKREHEAISLLINAGADINAVRRCDGKTPLLAMIANPVQTIEVLNLQRWVGYGVDFNRCDSEGNTALHYLMRDSWGNETVNRWLDVCDPRAVNVLGETCLFSIPKQWPVFSSRSQVIAKAVDVGLDLEARNNFGRTALMEACFRGGNNHVFPFIENHANAAARDNDGKTCLHLLLESQSHNLAARSRDAKDLLQLAEDLTCAGVDPTLPDFSGNHLIHSAVWLEKCLSTNIESALGSLEVAVQLGADCKSVDELDIKGRTPLFAACSTGNHEAVKFLLESGASALIMDKLQRTPLHAAAKYHQGGFLAKSEEEFYAERDNSSKLPLVFYEWRKGNGNQKVFRLLQIMLRDEKSQYQIQDVIRTLLSSGVDPTAVDYLGYSPYDLALLNPNGNIAHLLRLPPQLPTLDESENQSAHPDTIAPKWPSLGAGSIEEITKFLSADEIIEHGYLEMAIYSRNEPLLTAILKYEVNLNHLRKTDDDLTIIHAVVGSGMISMMKIIAPYISEINEFYPPLLHHAVDREGPNLEMLKLLLELGADPNAKYPKDCDLEKYRKRWTSVKFPSLRERHIVLHKVSRGWSWWYSKAIDLLAKAGVDLEVKDSNGETALHIAVSDKVGFWQDQCLEMLLSKGADVNAIHEKSGNTTLNIALKNPNGLYGPEKESPLLTVANQWAFDGGPNDEEAFSKLITMLLEAGADPYGEVSCWDMSSTKVFHVFCRRNALITPFLALGIDLEVRDQSGRTPLHAACSYEGHQPQGGANWVAFDLLEGNIEIDAVDEKGDTPLLYRAQLDEDSIEIFSALLESGASVNKENKEGRTPLDYVFNRSGYDVEIEIEYPIKELMTRGADPTKDLGCNSEARDDEGNTPVFYFVKNLVRQPKYGDKAIDPSTTHCRSFFEKCDLDTVNEDLDNVLHALARLPSSHGSDDAPLPRLLMDMGVDPKHENNLGISPLDIAATCGKQSVLDMFQRETQ</sequence>
<reference evidence="4 5" key="1">
    <citation type="submission" date="2016-04" db="EMBL/GenBank/DDBJ databases">
        <title>A degradative enzymes factory behind the ericoid mycorrhizal symbiosis.</title>
        <authorList>
            <consortium name="DOE Joint Genome Institute"/>
            <person name="Martino E."/>
            <person name="Morin E."/>
            <person name="Grelet G."/>
            <person name="Kuo A."/>
            <person name="Kohler A."/>
            <person name="Daghino S."/>
            <person name="Barry K."/>
            <person name="Choi C."/>
            <person name="Cichocki N."/>
            <person name="Clum A."/>
            <person name="Copeland A."/>
            <person name="Hainaut M."/>
            <person name="Haridas S."/>
            <person name="Labutti K."/>
            <person name="Lindquist E."/>
            <person name="Lipzen A."/>
            <person name="Khouja H.-R."/>
            <person name="Murat C."/>
            <person name="Ohm R."/>
            <person name="Olson A."/>
            <person name="Spatafora J."/>
            <person name="Veneault-Fourrey C."/>
            <person name="Henrissat B."/>
            <person name="Grigoriev I."/>
            <person name="Martin F."/>
            <person name="Perotto S."/>
        </authorList>
    </citation>
    <scope>NUCLEOTIDE SEQUENCE [LARGE SCALE GENOMIC DNA]</scope>
    <source>
        <strain evidence="4 5">E</strain>
    </source>
</reference>
<keyword evidence="2 3" id="KW-0040">ANK repeat</keyword>